<name>A0A8S3TI55_MYTED</name>
<comment type="caution">
    <text evidence="1">The sequence shown here is derived from an EMBL/GenBank/DDBJ whole genome shotgun (WGS) entry which is preliminary data.</text>
</comment>
<dbReference type="OrthoDB" id="6156311at2759"/>
<reference evidence="1" key="1">
    <citation type="submission" date="2021-03" db="EMBL/GenBank/DDBJ databases">
        <authorList>
            <person name="Bekaert M."/>
        </authorList>
    </citation>
    <scope>NUCLEOTIDE SEQUENCE</scope>
</reference>
<accession>A0A8S3TI55</accession>
<sequence>MADPPQTSVQVLKHKHSMLGESLLPAIAKLKAWDPDANSGELCRLKKGHPLEEYSLVQLRTEFERLAGESVKDIFAIVGIDENLKSVRQLVHLTILQGNLVGISKGQALQYDLQVRADNLQAPRTTVTQSSGSSGMSGANVDICSRSKDTQNLQLTLSS</sequence>
<organism evidence="1 2">
    <name type="scientific">Mytilus edulis</name>
    <name type="common">Blue mussel</name>
    <dbReference type="NCBI Taxonomy" id="6550"/>
    <lineage>
        <taxon>Eukaryota</taxon>
        <taxon>Metazoa</taxon>
        <taxon>Spiralia</taxon>
        <taxon>Lophotrochozoa</taxon>
        <taxon>Mollusca</taxon>
        <taxon>Bivalvia</taxon>
        <taxon>Autobranchia</taxon>
        <taxon>Pteriomorphia</taxon>
        <taxon>Mytilida</taxon>
        <taxon>Mytiloidea</taxon>
        <taxon>Mytilidae</taxon>
        <taxon>Mytilinae</taxon>
        <taxon>Mytilus</taxon>
    </lineage>
</organism>
<gene>
    <name evidence="1" type="ORF">MEDL_44019</name>
</gene>
<dbReference type="EMBL" id="CAJPWZ010002132">
    <property type="protein sequence ID" value="CAG2231233.1"/>
    <property type="molecule type" value="Genomic_DNA"/>
</dbReference>
<protein>
    <submittedName>
        <fullName evidence="1">Uncharacterized protein</fullName>
    </submittedName>
</protein>
<dbReference type="AlphaFoldDB" id="A0A8S3TI55"/>
<dbReference type="Proteomes" id="UP000683360">
    <property type="component" value="Unassembled WGS sequence"/>
</dbReference>
<evidence type="ECO:0000313" key="2">
    <source>
        <dbReference type="Proteomes" id="UP000683360"/>
    </source>
</evidence>
<evidence type="ECO:0000313" key="1">
    <source>
        <dbReference type="EMBL" id="CAG2231233.1"/>
    </source>
</evidence>
<proteinExistence type="predicted"/>
<keyword evidence="2" id="KW-1185">Reference proteome</keyword>